<reference evidence="1 2" key="1">
    <citation type="submission" date="2020-08" db="EMBL/GenBank/DDBJ databases">
        <title>Bridging the membrane lipid divide: bacteria of the FCB group superphylum have the potential to synthesize archaeal ether lipids.</title>
        <authorList>
            <person name="Villanueva L."/>
            <person name="Von Meijenfeldt F.A.B."/>
            <person name="Westbye A.B."/>
            <person name="Yadav S."/>
            <person name="Hopmans E.C."/>
            <person name="Dutilh B.E."/>
            <person name="Sinninghe Damste J.S."/>
        </authorList>
    </citation>
    <scope>NUCLEOTIDE SEQUENCE [LARGE SCALE GENOMIC DNA]</scope>
    <source>
        <strain evidence="1">NIOZ-UU47</strain>
    </source>
</reference>
<name>A0A8J6NHH8_9BACT</name>
<dbReference type="Proteomes" id="UP000614424">
    <property type="component" value="Unassembled WGS sequence"/>
</dbReference>
<organism evidence="1 2">
    <name type="scientific">Candidatus Desulfobia pelagia</name>
    <dbReference type="NCBI Taxonomy" id="2841692"/>
    <lineage>
        <taxon>Bacteria</taxon>
        <taxon>Pseudomonadati</taxon>
        <taxon>Thermodesulfobacteriota</taxon>
        <taxon>Desulfobulbia</taxon>
        <taxon>Desulfobulbales</taxon>
        <taxon>Desulfobulbaceae</taxon>
        <taxon>Candidatus Desulfobia</taxon>
    </lineage>
</organism>
<accession>A0A8J6NHH8</accession>
<evidence type="ECO:0008006" key="3">
    <source>
        <dbReference type="Google" id="ProtNLM"/>
    </source>
</evidence>
<proteinExistence type="predicted"/>
<dbReference type="EMBL" id="JACNJZ010000186">
    <property type="protein sequence ID" value="MBC8318768.1"/>
    <property type="molecule type" value="Genomic_DNA"/>
</dbReference>
<protein>
    <recommendedName>
        <fullName evidence="3">Cytoplasmic protein</fullName>
    </recommendedName>
</protein>
<evidence type="ECO:0000313" key="1">
    <source>
        <dbReference type="EMBL" id="MBC8318768.1"/>
    </source>
</evidence>
<comment type="caution">
    <text evidence="1">The sequence shown here is derived from an EMBL/GenBank/DDBJ whole genome shotgun (WGS) entry which is preliminary data.</text>
</comment>
<gene>
    <name evidence="1" type="ORF">H8E41_12755</name>
</gene>
<sequence>MKNDDSVTDINVQGICFGMDRETDERSLAAFLQIFSSPVLLETLIPRLSEAEIAEILDFVSRVMHTHLSEKEYHALFLKR</sequence>
<evidence type="ECO:0000313" key="2">
    <source>
        <dbReference type="Proteomes" id="UP000614424"/>
    </source>
</evidence>
<dbReference type="AlphaFoldDB" id="A0A8J6NHH8"/>